<dbReference type="InterPro" id="IPR003599">
    <property type="entry name" value="Ig_sub"/>
</dbReference>
<dbReference type="SMART" id="SM00408">
    <property type="entry name" value="IGc2"/>
    <property type="match status" value="1"/>
</dbReference>
<keyword evidence="8" id="KW-0325">Glycoprotein</keyword>
<feature type="chain" id="PRO_5033986738" description="Basigin" evidence="14">
    <location>
        <begin position="23"/>
        <end position="184"/>
    </location>
</feature>
<keyword evidence="7" id="KW-0675">Receptor</keyword>
<dbReference type="GO" id="GO:0030424">
    <property type="term" value="C:axon"/>
    <property type="evidence" value="ECO:0007669"/>
    <property type="project" value="TreeGrafter"/>
</dbReference>
<protein>
    <recommendedName>
        <fullName evidence="11">Basigin</fullName>
    </recommendedName>
</protein>
<keyword evidence="9" id="KW-0393">Immunoglobulin domain</keyword>
<feature type="region of interest" description="Disordered" evidence="12">
    <location>
        <begin position="159"/>
        <end position="184"/>
    </location>
</feature>
<keyword evidence="4" id="KW-0430">Lectin</keyword>
<dbReference type="GeneTree" id="ENSGT00940000159142"/>
<evidence type="ECO:0000256" key="3">
    <source>
        <dbReference type="ARBA" id="ARBA00022824"/>
    </source>
</evidence>
<evidence type="ECO:0000256" key="14">
    <source>
        <dbReference type="SAM" id="SignalP"/>
    </source>
</evidence>
<dbReference type="Ensembl" id="ENSPEMT00000039242.1">
    <property type="protein sequence ID" value="ENSPEMP00000029020.1"/>
    <property type="gene ID" value="ENSPEMG00000026222.1"/>
</dbReference>
<keyword evidence="6" id="KW-1015">Disulfide bond</keyword>
<dbReference type="GO" id="GO:0070593">
    <property type="term" value="P:dendrite self-avoidance"/>
    <property type="evidence" value="ECO:0007669"/>
    <property type="project" value="TreeGrafter"/>
</dbReference>
<dbReference type="GO" id="GO:0016323">
    <property type="term" value="C:basolateral plasma membrane"/>
    <property type="evidence" value="ECO:0007669"/>
    <property type="project" value="UniProtKB-SubCell"/>
</dbReference>
<evidence type="ECO:0000256" key="2">
    <source>
        <dbReference type="ARBA" id="ARBA00022475"/>
    </source>
</evidence>
<dbReference type="Proteomes" id="UP000694547">
    <property type="component" value="Chromosome 23"/>
</dbReference>
<dbReference type="InterPro" id="IPR003598">
    <property type="entry name" value="Ig_sub2"/>
</dbReference>
<dbReference type="InterPro" id="IPR036179">
    <property type="entry name" value="Ig-like_dom_sf"/>
</dbReference>
<dbReference type="AlphaFoldDB" id="A0A8C8UC65"/>
<dbReference type="GO" id="GO:0005789">
    <property type="term" value="C:endoplasmic reticulum membrane"/>
    <property type="evidence" value="ECO:0007669"/>
    <property type="project" value="UniProtKB-SubCell"/>
</dbReference>
<dbReference type="PANTHER" id="PTHR10075">
    <property type="entry name" value="BASIGIN RELATED"/>
    <property type="match status" value="1"/>
</dbReference>
<evidence type="ECO:0000256" key="12">
    <source>
        <dbReference type="SAM" id="MobiDB-lite"/>
    </source>
</evidence>
<dbReference type="GO" id="GO:0005537">
    <property type="term" value="F:D-mannose binding"/>
    <property type="evidence" value="ECO:0007669"/>
    <property type="project" value="UniProtKB-KW"/>
</dbReference>
<evidence type="ECO:0000256" key="10">
    <source>
        <dbReference type="ARBA" id="ARBA00023768"/>
    </source>
</evidence>
<dbReference type="PANTHER" id="PTHR10075:SF107">
    <property type="entry name" value="BASIGIN"/>
    <property type="match status" value="1"/>
</dbReference>
<evidence type="ECO:0000256" key="11">
    <source>
        <dbReference type="ARBA" id="ARBA00023876"/>
    </source>
</evidence>
<evidence type="ECO:0000259" key="15">
    <source>
        <dbReference type="PROSITE" id="PS50835"/>
    </source>
</evidence>
<feature type="signal peptide" evidence="14">
    <location>
        <begin position="1"/>
        <end position="22"/>
    </location>
</feature>
<evidence type="ECO:0000256" key="4">
    <source>
        <dbReference type="ARBA" id="ARBA00023035"/>
    </source>
</evidence>
<evidence type="ECO:0000256" key="1">
    <source>
        <dbReference type="ARBA" id="ARBA00004115"/>
    </source>
</evidence>
<keyword evidence="17" id="KW-1185">Reference proteome</keyword>
<evidence type="ECO:0000313" key="17">
    <source>
        <dbReference type="Proteomes" id="UP000694547"/>
    </source>
</evidence>
<organism evidence="16 17">
    <name type="scientific">Peromyscus maniculatus bairdii</name>
    <name type="common">Prairie deer mouse</name>
    <dbReference type="NCBI Taxonomy" id="230844"/>
    <lineage>
        <taxon>Eukaryota</taxon>
        <taxon>Metazoa</taxon>
        <taxon>Chordata</taxon>
        <taxon>Craniata</taxon>
        <taxon>Vertebrata</taxon>
        <taxon>Euteleostomi</taxon>
        <taxon>Mammalia</taxon>
        <taxon>Eutheria</taxon>
        <taxon>Euarchontoglires</taxon>
        <taxon>Glires</taxon>
        <taxon>Rodentia</taxon>
        <taxon>Myomorpha</taxon>
        <taxon>Muroidea</taxon>
        <taxon>Cricetidae</taxon>
        <taxon>Neotominae</taxon>
        <taxon>Peromyscus</taxon>
    </lineage>
</organism>
<dbReference type="InterPro" id="IPR007110">
    <property type="entry name" value="Ig-like_dom"/>
</dbReference>
<reference evidence="16 17" key="1">
    <citation type="submission" date="2018-10" db="EMBL/GenBank/DDBJ databases">
        <title>Improved assembly of the deer mouse Peromyscus maniculatus genome.</title>
        <authorList>
            <person name="Lassance J.-M."/>
            <person name="Hoekstra H.E."/>
        </authorList>
    </citation>
    <scope>NUCLEOTIDE SEQUENCE [LARGE SCALE GENOMIC DNA]</scope>
</reference>
<dbReference type="GO" id="GO:0007411">
    <property type="term" value="P:axon guidance"/>
    <property type="evidence" value="ECO:0007669"/>
    <property type="project" value="TreeGrafter"/>
</dbReference>
<feature type="domain" description="Ig-like" evidence="15">
    <location>
        <begin position="26"/>
        <end position="121"/>
    </location>
</feature>
<keyword evidence="14" id="KW-0732">Signal</keyword>
<evidence type="ECO:0000256" key="13">
    <source>
        <dbReference type="SAM" id="Phobius"/>
    </source>
</evidence>
<dbReference type="PROSITE" id="PS50835">
    <property type="entry name" value="IG_LIKE"/>
    <property type="match status" value="1"/>
</dbReference>
<feature type="transmembrane region" description="Helical" evidence="13">
    <location>
        <begin position="130"/>
        <end position="151"/>
    </location>
</feature>
<dbReference type="GO" id="GO:0007156">
    <property type="term" value="P:homophilic cell adhesion via plasma membrane adhesion molecules"/>
    <property type="evidence" value="ECO:0007669"/>
    <property type="project" value="TreeGrafter"/>
</dbReference>
<evidence type="ECO:0000256" key="6">
    <source>
        <dbReference type="ARBA" id="ARBA00023157"/>
    </source>
</evidence>
<evidence type="ECO:0000256" key="7">
    <source>
        <dbReference type="ARBA" id="ARBA00023170"/>
    </source>
</evidence>
<evidence type="ECO:0000256" key="8">
    <source>
        <dbReference type="ARBA" id="ARBA00023180"/>
    </source>
</evidence>
<keyword evidence="2" id="KW-1003">Cell membrane</keyword>
<keyword evidence="13" id="KW-0812">Transmembrane</keyword>
<name>A0A8C8UC65_PERMB</name>
<dbReference type="SUPFAM" id="SSF48726">
    <property type="entry name" value="Immunoglobulin"/>
    <property type="match status" value="1"/>
</dbReference>
<dbReference type="GO" id="GO:0098632">
    <property type="term" value="F:cell-cell adhesion mediator activity"/>
    <property type="evidence" value="ECO:0007669"/>
    <property type="project" value="TreeGrafter"/>
</dbReference>
<sequence>MAAALLLALGFALLGGQGACAAAGPPRIKVGKKSEHASEGENVKLVCKSDSSHPPITQWNWFKTSDSGDQEITNGSESKYVVISTAERSELTISNLDMNSDPGTYLCNATNPQGTAQERITLRVRSRLAALWPFLGIVAEVLVLITIIFTYEKRRKPDQILDEDDPGAAPLKGGEKQNKKTFKK</sequence>
<dbReference type="Gene3D" id="2.60.40.10">
    <property type="entry name" value="Immunoglobulins"/>
    <property type="match status" value="1"/>
</dbReference>
<keyword evidence="4" id="KW-0465">Mannose-binding</keyword>
<comment type="subcellular location">
    <subcellularLocation>
        <location evidence="10">Basolateral cell membrane</location>
        <topology evidence="10">Single-pass type I membrane protein</topology>
    </subcellularLocation>
    <subcellularLocation>
        <location evidence="1">Endoplasmic reticulum membrane</location>
        <topology evidence="1">Single-pass type I membrane protein</topology>
    </subcellularLocation>
</comment>
<evidence type="ECO:0000313" key="16">
    <source>
        <dbReference type="Ensembl" id="ENSPEMP00000029020.1"/>
    </source>
</evidence>
<keyword evidence="5 13" id="KW-0472">Membrane</keyword>
<dbReference type="InterPro" id="IPR013783">
    <property type="entry name" value="Ig-like_fold"/>
</dbReference>
<proteinExistence type="predicted"/>
<reference evidence="16" key="2">
    <citation type="submission" date="2025-08" db="UniProtKB">
        <authorList>
            <consortium name="Ensembl"/>
        </authorList>
    </citation>
    <scope>IDENTIFICATION</scope>
</reference>
<keyword evidence="3" id="KW-0256">Endoplasmic reticulum</keyword>
<evidence type="ECO:0000256" key="5">
    <source>
        <dbReference type="ARBA" id="ARBA00023136"/>
    </source>
</evidence>
<keyword evidence="13" id="KW-1133">Transmembrane helix</keyword>
<accession>A0A8C8UC65</accession>
<reference evidence="16" key="3">
    <citation type="submission" date="2025-09" db="UniProtKB">
        <authorList>
            <consortium name="Ensembl"/>
        </authorList>
    </citation>
    <scope>IDENTIFICATION</scope>
</reference>
<evidence type="ECO:0000256" key="9">
    <source>
        <dbReference type="ARBA" id="ARBA00023319"/>
    </source>
</evidence>
<dbReference type="SMART" id="SM00409">
    <property type="entry name" value="IG"/>
    <property type="match status" value="1"/>
</dbReference>
<dbReference type="Pfam" id="PF13927">
    <property type="entry name" value="Ig_3"/>
    <property type="match status" value="1"/>
</dbReference>
<dbReference type="FunFam" id="2.60.40.10:FF:000387">
    <property type="entry name" value="Neuroplastin b"/>
    <property type="match status" value="1"/>
</dbReference>